<dbReference type="InterPro" id="IPR025668">
    <property type="entry name" value="Tnp_DDE_dom"/>
</dbReference>
<evidence type="ECO:0000313" key="3">
    <source>
        <dbReference type="Proteomes" id="UP000309885"/>
    </source>
</evidence>
<accession>A0A5R8LWT4</accession>
<evidence type="ECO:0000313" key="2">
    <source>
        <dbReference type="EMBL" id="TLF41772.1"/>
    </source>
</evidence>
<dbReference type="Proteomes" id="UP000309885">
    <property type="component" value="Unassembled WGS sequence"/>
</dbReference>
<dbReference type="Pfam" id="PF13751">
    <property type="entry name" value="DDE_Tnp_1_6"/>
    <property type="match status" value="1"/>
</dbReference>
<dbReference type="AlphaFoldDB" id="A0A5R8LWT4"/>
<sequence>MFVCPAGFMATRVGRTGKKNQGANQVRTYFFDVNNCQVCPQHKPGAKTKTYSVSIKSQEHQERLVFHATQVFQETAKLRYRIEAKNAELKTKHGYQQSWSNNIEAMTLQGAITLFYANMQRIMKLMEKVRGKSPP</sequence>
<dbReference type="EMBL" id="VBWO01000001">
    <property type="protein sequence ID" value="TLF41772.1"/>
    <property type="molecule type" value="Genomic_DNA"/>
</dbReference>
<comment type="caution">
    <text evidence="2">The sequence shown here is derived from an EMBL/GenBank/DDBJ whole genome shotgun (WGS) entry which is preliminary data.</text>
</comment>
<feature type="domain" description="Transposase DDE" evidence="1">
    <location>
        <begin position="3"/>
        <end position="122"/>
    </location>
</feature>
<proteinExistence type="predicted"/>
<protein>
    <recommendedName>
        <fullName evidence="1">Transposase DDE domain-containing protein</fullName>
    </recommendedName>
</protein>
<organism evidence="2 3">
    <name type="scientific">Lacticaseibacillus zeae</name>
    <name type="common">Lactobacillus zeae</name>
    <dbReference type="NCBI Taxonomy" id="57037"/>
    <lineage>
        <taxon>Bacteria</taxon>
        <taxon>Bacillati</taxon>
        <taxon>Bacillota</taxon>
        <taxon>Bacilli</taxon>
        <taxon>Lactobacillales</taxon>
        <taxon>Lactobacillaceae</taxon>
        <taxon>Lacticaseibacillus</taxon>
    </lineage>
</organism>
<dbReference type="RefSeq" id="WP_138130093.1">
    <property type="nucleotide sequence ID" value="NZ_VBWO01000001.1"/>
</dbReference>
<evidence type="ECO:0000259" key="1">
    <source>
        <dbReference type="Pfam" id="PF13751"/>
    </source>
</evidence>
<reference evidence="2 3" key="1">
    <citation type="submission" date="2019-05" db="EMBL/GenBank/DDBJ databases">
        <title>Genome-based reclassification of Lactobacillus casei as Lactobacillus casei subsp. casei. subsp.nov., description of Lactobacillus casei subsp. zeae subsp. nov., and emended description of Lactobacillus casei.</title>
        <authorList>
            <person name="Huang C.-H."/>
        </authorList>
    </citation>
    <scope>NUCLEOTIDE SEQUENCE [LARGE SCALE GENOMIC DNA]</scope>
    <source>
        <strain evidence="2 3">CRBIP24.44</strain>
    </source>
</reference>
<gene>
    <name evidence="2" type="ORF">FEI15_00765</name>
</gene>
<name>A0A5R8LWT4_LACZE</name>